<dbReference type="PANTHER" id="PTHR42732">
    <property type="entry name" value="BETA-GALACTOSIDASE"/>
    <property type="match status" value="1"/>
</dbReference>
<comment type="caution">
    <text evidence="8">The sequence shown here is derived from an EMBL/GenBank/DDBJ whole genome shotgun (WGS) entry which is preliminary data.</text>
</comment>
<proteinExistence type="inferred from homology"/>
<dbReference type="PANTHER" id="PTHR42732:SF2">
    <property type="entry name" value="BETA-MANNOSIDASE"/>
    <property type="match status" value="1"/>
</dbReference>
<gene>
    <name evidence="8" type="primary">uidA</name>
    <name evidence="8" type="ORF">V7x_44600</name>
</gene>
<feature type="domain" description="Glycoside hydrolase family 2 catalytic" evidence="6">
    <location>
        <begin position="433"/>
        <end position="560"/>
    </location>
</feature>
<dbReference type="GO" id="GO:0005975">
    <property type="term" value="P:carbohydrate metabolic process"/>
    <property type="evidence" value="ECO:0007669"/>
    <property type="project" value="InterPro"/>
</dbReference>
<dbReference type="EC" id="3.2.1.31" evidence="8"/>
<dbReference type="OrthoDB" id="9762066at2"/>
<feature type="transmembrane region" description="Helical" evidence="4">
    <location>
        <begin position="53"/>
        <end position="69"/>
    </location>
</feature>
<comment type="similarity">
    <text evidence="1">Belongs to the glycosyl hydrolase 2 family.</text>
</comment>
<dbReference type="InterPro" id="IPR006102">
    <property type="entry name" value="Ig-like_GH2"/>
</dbReference>
<protein>
    <submittedName>
        <fullName evidence="8">Beta-glucuronidase</fullName>
        <ecNumber evidence="8">3.2.1.31</ecNumber>
    </submittedName>
</protein>
<keyword evidence="3 8" id="KW-0326">Glycosidase</keyword>
<dbReference type="AlphaFoldDB" id="A0A5C6FN55"/>
<keyword evidence="4" id="KW-0812">Transmembrane</keyword>
<dbReference type="InterPro" id="IPR013783">
    <property type="entry name" value="Ig-like_fold"/>
</dbReference>
<feature type="domain" description="Glycoside hydrolase family 2 immunoglobulin-like beta-sandwich" evidence="5">
    <location>
        <begin position="300"/>
        <end position="391"/>
    </location>
</feature>
<dbReference type="Pfam" id="PF00703">
    <property type="entry name" value="Glyco_hydro_2"/>
    <property type="match status" value="1"/>
</dbReference>
<feature type="transmembrane region" description="Helical" evidence="4">
    <location>
        <begin position="27"/>
        <end position="46"/>
    </location>
</feature>
<evidence type="ECO:0000256" key="1">
    <source>
        <dbReference type="ARBA" id="ARBA00007401"/>
    </source>
</evidence>
<feature type="domain" description="Glycosyl hydrolases family 2 sugar binding" evidence="7">
    <location>
        <begin position="121"/>
        <end position="276"/>
    </location>
</feature>
<dbReference type="Pfam" id="PF02837">
    <property type="entry name" value="Glyco_hydro_2_N"/>
    <property type="match status" value="1"/>
</dbReference>
<reference evidence="8 9" key="1">
    <citation type="submission" date="2019-02" db="EMBL/GenBank/DDBJ databases">
        <title>Deep-cultivation of Planctomycetes and their phenomic and genomic characterization uncovers novel biology.</title>
        <authorList>
            <person name="Wiegand S."/>
            <person name="Jogler M."/>
            <person name="Boedeker C."/>
            <person name="Pinto D."/>
            <person name="Vollmers J."/>
            <person name="Rivas-Marin E."/>
            <person name="Kohn T."/>
            <person name="Peeters S.H."/>
            <person name="Heuer A."/>
            <person name="Rast P."/>
            <person name="Oberbeckmann S."/>
            <person name="Bunk B."/>
            <person name="Jeske O."/>
            <person name="Meyerdierks A."/>
            <person name="Storesund J.E."/>
            <person name="Kallscheuer N."/>
            <person name="Luecker S."/>
            <person name="Lage O.M."/>
            <person name="Pohl T."/>
            <person name="Merkel B.J."/>
            <person name="Hornburger P."/>
            <person name="Mueller R.-W."/>
            <person name="Bruemmer F."/>
            <person name="Labrenz M."/>
            <person name="Spormann A.M."/>
            <person name="Op Den Camp H."/>
            <person name="Overmann J."/>
            <person name="Amann R."/>
            <person name="Jetten M.S.M."/>
            <person name="Mascher T."/>
            <person name="Medema M.H."/>
            <person name="Devos D.P."/>
            <person name="Kaster A.-K."/>
            <person name="Ovreas L."/>
            <person name="Rohde M."/>
            <person name="Galperin M.Y."/>
            <person name="Jogler C."/>
        </authorList>
    </citation>
    <scope>NUCLEOTIDE SEQUENCE [LARGE SCALE GENOMIC DNA]</scope>
    <source>
        <strain evidence="8 9">V7</strain>
    </source>
</reference>
<dbReference type="InterPro" id="IPR006103">
    <property type="entry name" value="Glyco_hydro_2_cat"/>
</dbReference>
<dbReference type="InterPro" id="IPR006104">
    <property type="entry name" value="Glyco_hydro_2_N"/>
</dbReference>
<dbReference type="InterPro" id="IPR051913">
    <property type="entry name" value="GH2_Domain-Containing"/>
</dbReference>
<keyword evidence="4" id="KW-0472">Membrane</keyword>
<evidence type="ECO:0000259" key="7">
    <source>
        <dbReference type="Pfam" id="PF02837"/>
    </source>
</evidence>
<evidence type="ECO:0000313" key="8">
    <source>
        <dbReference type="EMBL" id="TWU62724.1"/>
    </source>
</evidence>
<dbReference type="SUPFAM" id="SSF51445">
    <property type="entry name" value="(Trans)glycosidases"/>
    <property type="match status" value="1"/>
</dbReference>
<dbReference type="SUPFAM" id="SSF49785">
    <property type="entry name" value="Galactose-binding domain-like"/>
    <property type="match status" value="1"/>
</dbReference>
<evidence type="ECO:0000256" key="2">
    <source>
        <dbReference type="ARBA" id="ARBA00022801"/>
    </source>
</evidence>
<evidence type="ECO:0000256" key="3">
    <source>
        <dbReference type="ARBA" id="ARBA00023295"/>
    </source>
</evidence>
<dbReference type="EMBL" id="SJPZ01000002">
    <property type="protein sequence ID" value="TWU62724.1"/>
    <property type="molecule type" value="Genomic_DNA"/>
</dbReference>
<evidence type="ECO:0000313" key="9">
    <source>
        <dbReference type="Proteomes" id="UP000316476"/>
    </source>
</evidence>
<evidence type="ECO:0000259" key="5">
    <source>
        <dbReference type="Pfam" id="PF00703"/>
    </source>
</evidence>
<sequence>MCCVVKRSVVDRPDGSSIAPPHPQIPALVYGFFVVSFLRISGLFCATSQVRPIVAVFCVGLFFLVPYPWSAAQPTRVSNPVDRAAEPDQFDLMTRWGRNVTADNAWREYPRPGMKRDRWQSLNGLWDFHLRGDSQRWTGGRIENARQDPLADGLPDLPSAFDEKILVPFSPETQLSGINRSVRPQQVMFYRRSIRIPDDWRNDRILVHFEAVDWHAIVLCNGTKVADHRGGYVPFSCDITDALNDSDQQQIVVIAWDPTNMGDQTIGKQALPESRKGFRYNPNSGIWQSVWMEPVPKSASIAQLKITPVAHQNAIEVRVDTDHPANDMTVRLIAGDAAHVVDGRPGQAIRIDLDDQFQLWSPDDPNLHDLSIQLRRDDRVIDSVESYFALRTIDTQVDDDGIQRIHLNGQPIFQFGPLDQGYWPESAMTPPSEDAVRYDLQYLKDIGCNMVRVHIKVHPRAWYYEADRKGLLVWQDFVCTRKFDSKITAESGQQWEQEQVEMVRHLYNHPSIIQWVVFNEGWGQYDTERLTRWTEGLDPSRLVTCASGWTDHPVGDLYDNHDYSFNISPAHGWNFDDRATLCGECGGFNVLIDGHRWHADQTLRPVVNPAGEKGREGYANPESWKQRYQTWLTNLRLMKPHGLNAAVYTQISDVEHECNGWLTYDREISKIAADDLRRMHRQLYHPIHSDPLIDLSSKTWTDWSGKPTPRWRTADVDVSQGKVFSVRRDDSLRAQRTADKGPVRIRGEFDLSTQPERLAMHTVGTGRWELSINGKTMMNITNSDRAGYVPYSTVLLPPNAVDALVDGTNVIALKVSRFKEDEGNLVDFALLSVPRDESSVNDAK</sequence>
<dbReference type="InterPro" id="IPR017853">
    <property type="entry name" value="GH"/>
</dbReference>
<evidence type="ECO:0000256" key="4">
    <source>
        <dbReference type="SAM" id="Phobius"/>
    </source>
</evidence>
<organism evidence="8 9">
    <name type="scientific">Crateriforma conspicua</name>
    <dbReference type="NCBI Taxonomy" id="2527996"/>
    <lineage>
        <taxon>Bacteria</taxon>
        <taxon>Pseudomonadati</taxon>
        <taxon>Planctomycetota</taxon>
        <taxon>Planctomycetia</taxon>
        <taxon>Planctomycetales</taxon>
        <taxon>Planctomycetaceae</taxon>
        <taxon>Crateriforma</taxon>
    </lineage>
</organism>
<dbReference type="InterPro" id="IPR008979">
    <property type="entry name" value="Galactose-bd-like_sf"/>
</dbReference>
<keyword evidence="2 8" id="KW-0378">Hydrolase</keyword>
<evidence type="ECO:0000259" key="6">
    <source>
        <dbReference type="Pfam" id="PF02836"/>
    </source>
</evidence>
<dbReference type="GO" id="GO:0004566">
    <property type="term" value="F:beta-glucuronidase activity"/>
    <property type="evidence" value="ECO:0007669"/>
    <property type="project" value="UniProtKB-EC"/>
</dbReference>
<dbReference type="Gene3D" id="2.60.40.10">
    <property type="entry name" value="Immunoglobulins"/>
    <property type="match status" value="1"/>
</dbReference>
<keyword evidence="4" id="KW-1133">Transmembrane helix</keyword>
<dbReference type="InterPro" id="IPR036156">
    <property type="entry name" value="Beta-gal/glucu_dom_sf"/>
</dbReference>
<accession>A0A5C6FN55</accession>
<name>A0A5C6FN55_9PLAN</name>
<dbReference type="Gene3D" id="2.60.120.260">
    <property type="entry name" value="Galactose-binding domain-like"/>
    <property type="match status" value="2"/>
</dbReference>
<dbReference type="Pfam" id="PF02836">
    <property type="entry name" value="Glyco_hydro_2_C"/>
    <property type="match status" value="1"/>
</dbReference>
<dbReference type="Gene3D" id="3.20.20.80">
    <property type="entry name" value="Glycosidases"/>
    <property type="match status" value="1"/>
</dbReference>
<dbReference type="SUPFAM" id="SSF49303">
    <property type="entry name" value="beta-Galactosidase/glucuronidase domain"/>
    <property type="match status" value="1"/>
</dbReference>
<dbReference type="Proteomes" id="UP000316476">
    <property type="component" value="Unassembled WGS sequence"/>
</dbReference>